<feature type="compositionally biased region" description="Low complexity" evidence="1">
    <location>
        <begin position="132"/>
        <end position="144"/>
    </location>
</feature>
<feature type="compositionally biased region" description="Basic and acidic residues" evidence="1">
    <location>
        <begin position="236"/>
        <end position="249"/>
    </location>
</feature>
<dbReference type="EC" id="4.2.1.68" evidence="2"/>
<reference evidence="2" key="1">
    <citation type="submission" date="2020-02" db="EMBL/GenBank/DDBJ databases">
        <authorList>
            <person name="Meier V. D."/>
        </authorList>
    </citation>
    <scope>NUCLEOTIDE SEQUENCE</scope>
    <source>
        <strain evidence="2">AVDCRST_MAG64</strain>
    </source>
</reference>
<feature type="compositionally biased region" description="Basic residues" evidence="1">
    <location>
        <begin position="110"/>
        <end position="120"/>
    </location>
</feature>
<feature type="compositionally biased region" description="Basic residues" evidence="1">
    <location>
        <begin position="281"/>
        <end position="300"/>
    </location>
</feature>
<accession>A0A6J4P299</accession>
<protein>
    <submittedName>
        <fullName evidence="2">L-fuconate dehydratase</fullName>
        <ecNumber evidence="2">4.2.1.68</ecNumber>
    </submittedName>
</protein>
<feature type="non-terminal residue" evidence="2">
    <location>
        <position position="399"/>
    </location>
</feature>
<feature type="compositionally biased region" description="Gly residues" evidence="1">
    <location>
        <begin position="331"/>
        <end position="340"/>
    </location>
</feature>
<organism evidence="2">
    <name type="scientific">uncultured Phycisphaerae bacterium</name>
    <dbReference type="NCBI Taxonomy" id="904963"/>
    <lineage>
        <taxon>Bacteria</taxon>
        <taxon>Pseudomonadati</taxon>
        <taxon>Planctomycetota</taxon>
        <taxon>Phycisphaerae</taxon>
        <taxon>environmental samples</taxon>
    </lineage>
</organism>
<gene>
    <name evidence="2" type="ORF">AVDCRST_MAG64-1765</name>
</gene>
<dbReference type="EMBL" id="CADCUQ010000386">
    <property type="protein sequence ID" value="CAA9400578.1"/>
    <property type="molecule type" value="Genomic_DNA"/>
</dbReference>
<feature type="compositionally biased region" description="Basic residues" evidence="1">
    <location>
        <begin position="52"/>
        <end position="63"/>
    </location>
</feature>
<feature type="non-terminal residue" evidence="2">
    <location>
        <position position="1"/>
    </location>
</feature>
<feature type="compositionally biased region" description="Basic residues" evidence="1">
    <location>
        <begin position="145"/>
        <end position="158"/>
    </location>
</feature>
<keyword evidence="2" id="KW-0456">Lyase</keyword>
<feature type="region of interest" description="Disordered" evidence="1">
    <location>
        <begin position="1"/>
        <end position="399"/>
    </location>
</feature>
<sequence>AVYDHRPRRPRHPLSHVARARRVGRDEPGPGLLRRLRRPAHGPPAGPGGPRPHLHHRPRQRAVRRGDRGPRPARPGPDPGVAHRGHGRLLAGDHRGQPAPLGRPGEGRHPPRHRRRRQRRLGPVGEGRRQAALEAAGRPVAGAARRLRPLQLHLRRDHARGGPRDPPRARRDEGRSGGGTPAGWLPGLHHLGRLARLPGRETAAPLPGGGRRRLVPLQDEGGARRRGQRAPGGDHPGGDRPEPPADDGRQPGVGRRRGHRPDGATGAVRPVVDRGADQPRRRARPRRHRPGGGTGRRRNRGALPQPRDVQAAPAGRGDPLLPARRLPPGRGQRGPGGAAAGGQVRRPGLPPRGRRRAVRVRAAPVDLRLRRRQRLADGSAGGVRRPPARALRRSGDGAG</sequence>
<feature type="compositionally biased region" description="Low complexity" evidence="1">
    <location>
        <begin position="315"/>
        <end position="330"/>
    </location>
</feature>
<name>A0A6J4P299_9BACT</name>
<feature type="compositionally biased region" description="Basic and acidic residues" evidence="1">
    <location>
        <begin position="271"/>
        <end position="280"/>
    </location>
</feature>
<feature type="compositionally biased region" description="Basic and acidic residues" evidence="1">
    <location>
        <begin position="159"/>
        <end position="175"/>
    </location>
</feature>
<feature type="compositionally biased region" description="Pro residues" evidence="1">
    <location>
        <begin position="41"/>
        <end position="50"/>
    </location>
</feature>
<feature type="compositionally biased region" description="Basic residues" evidence="1">
    <location>
        <begin position="1"/>
        <end position="22"/>
    </location>
</feature>
<dbReference type="AlphaFoldDB" id="A0A6J4P299"/>
<evidence type="ECO:0000313" key="2">
    <source>
        <dbReference type="EMBL" id="CAA9400578.1"/>
    </source>
</evidence>
<evidence type="ECO:0000256" key="1">
    <source>
        <dbReference type="SAM" id="MobiDB-lite"/>
    </source>
</evidence>
<dbReference type="GO" id="GO:0050023">
    <property type="term" value="F:L-fuconate dehydratase activity"/>
    <property type="evidence" value="ECO:0007669"/>
    <property type="project" value="UniProtKB-EC"/>
</dbReference>
<proteinExistence type="predicted"/>